<reference evidence="1" key="1">
    <citation type="journal article" date="2015" name="Nature">
        <title>Complex archaea that bridge the gap between prokaryotes and eukaryotes.</title>
        <authorList>
            <person name="Spang A."/>
            <person name="Saw J.H."/>
            <person name="Jorgensen S.L."/>
            <person name="Zaremba-Niedzwiedzka K."/>
            <person name="Martijn J."/>
            <person name="Lind A.E."/>
            <person name="van Eijk R."/>
            <person name="Schleper C."/>
            <person name="Guy L."/>
            <person name="Ettema T.J."/>
        </authorList>
    </citation>
    <scope>NUCLEOTIDE SEQUENCE</scope>
</reference>
<proteinExistence type="predicted"/>
<name>A0A0F9REJ8_9ZZZZ</name>
<gene>
    <name evidence="1" type="ORF">LCGC14_0983420</name>
</gene>
<sequence length="109" mass="12229">MDTLARDTEPVMLKNGDEAPRMLVQTTMYCLRRLLDEAPLAFYELVSICGDREHEFFSDVLREELETRGLIEPDGQPHSAIRSILLSALEGEGMSLALGSPYEEPGEDE</sequence>
<protein>
    <submittedName>
        <fullName evidence="1">Uncharacterized protein</fullName>
    </submittedName>
</protein>
<comment type="caution">
    <text evidence="1">The sequence shown here is derived from an EMBL/GenBank/DDBJ whole genome shotgun (WGS) entry which is preliminary data.</text>
</comment>
<dbReference type="EMBL" id="LAZR01003687">
    <property type="protein sequence ID" value="KKN15703.1"/>
    <property type="molecule type" value="Genomic_DNA"/>
</dbReference>
<dbReference type="AlphaFoldDB" id="A0A0F9REJ8"/>
<evidence type="ECO:0000313" key="1">
    <source>
        <dbReference type="EMBL" id="KKN15703.1"/>
    </source>
</evidence>
<organism evidence="1">
    <name type="scientific">marine sediment metagenome</name>
    <dbReference type="NCBI Taxonomy" id="412755"/>
    <lineage>
        <taxon>unclassified sequences</taxon>
        <taxon>metagenomes</taxon>
        <taxon>ecological metagenomes</taxon>
    </lineage>
</organism>
<accession>A0A0F9REJ8</accession>